<dbReference type="CDD" id="cd05300">
    <property type="entry name" value="2-Hacid_dh_1"/>
    <property type="match status" value="1"/>
</dbReference>
<evidence type="ECO:0000313" key="5">
    <source>
        <dbReference type="EMBL" id="TQR83947.1"/>
    </source>
</evidence>
<reference evidence="5 6" key="1">
    <citation type="submission" date="2018-10" db="EMBL/GenBank/DDBJ databases">
        <title>Draft genome of Mycobacterium hodleri strain B.</title>
        <authorList>
            <person name="Amande T.J."/>
            <person name="Mcgenity T.J."/>
        </authorList>
    </citation>
    <scope>NUCLEOTIDE SEQUENCE [LARGE SCALE GENOMIC DNA]</scope>
    <source>
        <strain evidence="5 6">B</strain>
    </source>
</reference>
<evidence type="ECO:0000256" key="3">
    <source>
        <dbReference type="SAM" id="MobiDB-lite"/>
    </source>
</evidence>
<organism evidence="5 6">
    <name type="scientific">Mycolicibacterium hodleri</name>
    <dbReference type="NCBI Taxonomy" id="49897"/>
    <lineage>
        <taxon>Bacteria</taxon>
        <taxon>Bacillati</taxon>
        <taxon>Actinomycetota</taxon>
        <taxon>Actinomycetes</taxon>
        <taxon>Mycobacteriales</taxon>
        <taxon>Mycobacteriaceae</taxon>
        <taxon>Mycolicibacterium</taxon>
    </lineage>
</organism>
<evidence type="ECO:0000313" key="6">
    <source>
        <dbReference type="Proteomes" id="UP000315759"/>
    </source>
</evidence>
<dbReference type="PANTHER" id="PTHR43333:SF1">
    <property type="entry name" value="D-ISOMER SPECIFIC 2-HYDROXYACID DEHYDROGENASE NAD-BINDING DOMAIN-CONTAINING PROTEIN"/>
    <property type="match status" value="1"/>
</dbReference>
<dbReference type="InterPro" id="IPR036291">
    <property type="entry name" value="NAD(P)-bd_dom_sf"/>
</dbReference>
<feature type="region of interest" description="Disordered" evidence="3">
    <location>
        <begin position="1"/>
        <end position="20"/>
    </location>
</feature>
<gene>
    <name evidence="5" type="ORF">D8S82_24440</name>
</gene>
<dbReference type="InterPro" id="IPR006140">
    <property type="entry name" value="D-isomer_DH_NAD-bd"/>
</dbReference>
<evidence type="ECO:0000256" key="2">
    <source>
        <dbReference type="ARBA" id="ARBA00023027"/>
    </source>
</evidence>
<accession>A0A544VVC4</accession>
<proteinExistence type="predicted"/>
<keyword evidence="2" id="KW-0520">NAD</keyword>
<keyword evidence="1" id="KW-0560">Oxidoreductase</keyword>
<dbReference type="GO" id="GO:0051287">
    <property type="term" value="F:NAD binding"/>
    <property type="evidence" value="ECO:0007669"/>
    <property type="project" value="InterPro"/>
</dbReference>
<evidence type="ECO:0000259" key="4">
    <source>
        <dbReference type="Pfam" id="PF02826"/>
    </source>
</evidence>
<feature type="domain" description="D-isomer specific 2-hydroxyacid dehydrogenase NAD-binding" evidence="4">
    <location>
        <begin position="132"/>
        <end position="304"/>
    </location>
</feature>
<evidence type="ECO:0000256" key="1">
    <source>
        <dbReference type="ARBA" id="ARBA00023002"/>
    </source>
</evidence>
<name>A0A544VVC4_9MYCO</name>
<comment type="caution">
    <text evidence="5">The sequence shown here is derived from an EMBL/GenBank/DDBJ whole genome shotgun (WGS) entry which is preliminary data.</text>
</comment>
<keyword evidence="6" id="KW-1185">Reference proteome</keyword>
<dbReference type="GO" id="GO:0016491">
    <property type="term" value="F:oxidoreductase activity"/>
    <property type="evidence" value="ECO:0007669"/>
    <property type="project" value="UniProtKB-KW"/>
</dbReference>
<dbReference type="Gene3D" id="3.40.50.720">
    <property type="entry name" value="NAD(P)-binding Rossmann-like Domain"/>
    <property type="match status" value="2"/>
</dbReference>
<dbReference type="PANTHER" id="PTHR43333">
    <property type="entry name" value="2-HACID_DH_C DOMAIN-CONTAINING PROTEIN"/>
    <property type="match status" value="1"/>
</dbReference>
<dbReference type="SUPFAM" id="SSF52283">
    <property type="entry name" value="Formate/glycerate dehydrogenase catalytic domain-like"/>
    <property type="match status" value="1"/>
</dbReference>
<dbReference type="SUPFAM" id="SSF51735">
    <property type="entry name" value="NAD(P)-binding Rossmann-fold domains"/>
    <property type="match status" value="1"/>
</dbReference>
<dbReference type="EMBL" id="VIFX01000037">
    <property type="protein sequence ID" value="TQR83947.1"/>
    <property type="molecule type" value="Genomic_DNA"/>
</dbReference>
<protein>
    <submittedName>
        <fullName evidence="5">D-2-hydroxyacid dehydrogenase</fullName>
    </submittedName>
</protein>
<sequence length="358" mass="37739">MAGLSVGAAQPRSRRGLGPDVTASAPRLVVLTGADPDLPPPNLAALEEGAAISVVTPGEHLELVATADVVFVWDTTFPDVDGVLRDATGASWIHVAAAGLDAVLSPRLRHLTATVTTAAGIQDEDIAEFVVAAALFHVKEFELAARQQEERLWREISVRRLAGSTCLVIGCGGIGRATARKLRALGVHVRGAGRTARTDDPDFDRVASSAEMTSELRWADLVVVAAPLTARTAGIVDAAALAAMKSDAHLVNVARGGCVVEADLVDAVQRGVIGGATLDVTVDEPLGPDSPLWAVPGIRVNPHSSANTPDLLDAFRDRFVDDFHRWKTGTLAGKTVADHVQEIWGRLGESNPRPSHYE</sequence>
<dbReference type="RefSeq" id="WP_142554633.1">
    <property type="nucleotide sequence ID" value="NZ_VIFX01000037.1"/>
</dbReference>
<dbReference type="Proteomes" id="UP000315759">
    <property type="component" value="Unassembled WGS sequence"/>
</dbReference>
<dbReference type="AlphaFoldDB" id="A0A544VVC4"/>
<dbReference type="Pfam" id="PF02826">
    <property type="entry name" value="2-Hacid_dh_C"/>
    <property type="match status" value="1"/>
</dbReference>